<dbReference type="GO" id="GO:0008914">
    <property type="term" value="F:leucyl-tRNA--protein transferase activity"/>
    <property type="evidence" value="ECO:0007669"/>
    <property type="project" value="UniProtKB-UniRule"/>
</dbReference>
<evidence type="ECO:0000256" key="5">
    <source>
        <dbReference type="ARBA" id="ARBA00050607"/>
    </source>
</evidence>
<evidence type="ECO:0000313" key="16">
    <source>
        <dbReference type="EMBL" id="SHF02619.1"/>
    </source>
</evidence>
<keyword evidence="2 15" id="KW-0963">Cytoplasm</keyword>
<keyword evidence="4 15" id="KW-0012">Acyltransferase</keyword>
<evidence type="ECO:0000256" key="8">
    <source>
        <dbReference type="ARBA" id="ARBA00054043"/>
    </source>
</evidence>
<dbReference type="InterPro" id="IPR042203">
    <property type="entry name" value="Leu/Phe-tRNA_Trfase_C"/>
</dbReference>
<dbReference type="OrthoDB" id="9790282at2"/>
<dbReference type="EMBL" id="FQUJ01000006">
    <property type="protein sequence ID" value="SHF02619.1"/>
    <property type="molecule type" value="Genomic_DNA"/>
</dbReference>
<dbReference type="RefSeq" id="WP_072821622.1">
    <property type="nucleotide sequence ID" value="NZ_FQUJ01000006.1"/>
</dbReference>
<dbReference type="GO" id="GO:0005737">
    <property type="term" value="C:cytoplasm"/>
    <property type="evidence" value="ECO:0007669"/>
    <property type="project" value="UniProtKB-SubCell"/>
</dbReference>
<evidence type="ECO:0000256" key="9">
    <source>
        <dbReference type="ARBA" id="ARBA00061535"/>
    </source>
</evidence>
<comment type="catalytic activity">
    <reaction evidence="7 15">
        <text>N-terminal L-lysyl-[protein] + L-leucyl-tRNA(Leu) = N-terminal L-leucyl-L-lysyl-[protein] + tRNA(Leu) + H(+)</text>
        <dbReference type="Rhea" id="RHEA:12340"/>
        <dbReference type="Rhea" id="RHEA-COMP:9613"/>
        <dbReference type="Rhea" id="RHEA-COMP:9622"/>
        <dbReference type="Rhea" id="RHEA-COMP:12670"/>
        <dbReference type="Rhea" id="RHEA-COMP:12671"/>
        <dbReference type="ChEBI" id="CHEBI:15378"/>
        <dbReference type="ChEBI" id="CHEBI:65249"/>
        <dbReference type="ChEBI" id="CHEBI:78442"/>
        <dbReference type="ChEBI" id="CHEBI:78494"/>
        <dbReference type="ChEBI" id="CHEBI:133043"/>
        <dbReference type="EC" id="2.3.2.6"/>
    </reaction>
</comment>
<gene>
    <name evidence="15" type="primary">aat</name>
    <name evidence="16" type="ORF">SAMN02745148_01640</name>
</gene>
<name>A0A1M4YAE7_9GAMM</name>
<dbReference type="Proteomes" id="UP000184346">
    <property type="component" value="Unassembled WGS sequence"/>
</dbReference>
<evidence type="ECO:0000256" key="12">
    <source>
        <dbReference type="ARBA" id="ARBA00077136"/>
    </source>
</evidence>
<evidence type="ECO:0000256" key="2">
    <source>
        <dbReference type="ARBA" id="ARBA00022490"/>
    </source>
</evidence>
<dbReference type="InterPro" id="IPR042221">
    <property type="entry name" value="Leu/Phe-tRNA_Trfase_N"/>
</dbReference>
<evidence type="ECO:0000256" key="15">
    <source>
        <dbReference type="HAMAP-Rule" id="MF_00688"/>
    </source>
</evidence>
<dbReference type="InterPro" id="IPR016181">
    <property type="entry name" value="Acyl_CoA_acyltransferase"/>
</dbReference>
<comment type="similarity">
    <text evidence="9 15">Belongs to the L/F-transferase family.</text>
</comment>
<dbReference type="EC" id="2.3.2.6" evidence="10 15"/>
<organism evidence="16 17">
    <name type="scientific">Modicisalibacter ilicicola DSM 19980</name>
    <dbReference type="NCBI Taxonomy" id="1121942"/>
    <lineage>
        <taxon>Bacteria</taxon>
        <taxon>Pseudomonadati</taxon>
        <taxon>Pseudomonadota</taxon>
        <taxon>Gammaproteobacteria</taxon>
        <taxon>Oceanospirillales</taxon>
        <taxon>Halomonadaceae</taxon>
        <taxon>Modicisalibacter</taxon>
    </lineage>
</organism>
<dbReference type="InterPro" id="IPR004616">
    <property type="entry name" value="Leu/Phe-tRNA_Trfase"/>
</dbReference>
<evidence type="ECO:0000256" key="7">
    <source>
        <dbReference type="ARBA" id="ARBA00051538"/>
    </source>
</evidence>
<dbReference type="Pfam" id="PF03588">
    <property type="entry name" value="Leu_Phe_trans"/>
    <property type="match status" value="1"/>
</dbReference>
<comment type="function">
    <text evidence="8 15">Functions in the N-end rule pathway of protein degradation where it conjugates Leu, Phe and, less efficiently, Met from aminoacyl-tRNAs to the N-termini of proteins containing an N-terminal arginine or lysine.</text>
</comment>
<dbReference type="GO" id="GO:0030163">
    <property type="term" value="P:protein catabolic process"/>
    <property type="evidence" value="ECO:0007669"/>
    <property type="project" value="UniProtKB-UniRule"/>
</dbReference>
<protein>
    <recommendedName>
        <fullName evidence="11 15">Leucyl/phenylalanyl-tRNA--protein transferase</fullName>
        <ecNumber evidence="10 15">2.3.2.6</ecNumber>
    </recommendedName>
    <alternativeName>
        <fullName evidence="12 15">L/F-transferase</fullName>
    </alternativeName>
    <alternativeName>
        <fullName evidence="13 15">Leucyltransferase</fullName>
    </alternativeName>
    <alternativeName>
        <fullName evidence="14 15">Phenyalanyltransferase</fullName>
    </alternativeName>
</protein>
<proteinExistence type="inferred from homology"/>
<comment type="catalytic activity">
    <reaction evidence="5 15">
        <text>L-phenylalanyl-tRNA(Phe) + an N-terminal L-alpha-aminoacyl-[protein] = an N-terminal L-phenylalanyl-L-alpha-aminoacyl-[protein] + tRNA(Phe)</text>
        <dbReference type="Rhea" id="RHEA:43632"/>
        <dbReference type="Rhea" id="RHEA-COMP:9668"/>
        <dbReference type="Rhea" id="RHEA-COMP:9699"/>
        <dbReference type="Rhea" id="RHEA-COMP:10636"/>
        <dbReference type="Rhea" id="RHEA-COMP:10637"/>
        <dbReference type="ChEBI" id="CHEBI:78442"/>
        <dbReference type="ChEBI" id="CHEBI:78531"/>
        <dbReference type="ChEBI" id="CHEBI:78597"/>
        <dbReference type="ChEBI" id="CHEBI:83561"/>
        <dbReference type="EC" id="2.3.2.6"/>
    </reaction>
</comment>
<keyword evidence="3 15" id="KW-0808">Transferase</keyword>
<accession>A0A1M4YAE7</accession>
<dbReference type="Gene3D" id="3.40.630.70">
    <property type="entry name" value="Leucyl/phenylalanyl-tRNA-protein transferase, C-terminal domain"/>
    <property type="match status" value="1"/>
</dbReference>
<keyword evidence="17" id="KW-1185">Reference proteome</keyword>
<evidence type="ECO:0000256" key="14">
    <source>
        <dbReference type="ARBA" id="ARBA00083640"/>
    </source>
</evidence>
<dbReference type="STRING" id="1121942.SAMN02745148_01640"/>
<dbReference type="AlphaFoldDB" id="A0A1M4YAE7"/>
<comment type="catalytic activity">
    <reaction evidence="6 15">
        <text>N-terminal L-arginyl-[protein] + L-leucyl-tRNA(Leu) = N-terminal L-leucyl-L-arginyl-[protein] + tRNA(Leu) + H(+)</text>
        <dbReference type="Rhea" id="RHEA:50416"/>
        <dbReference type="Rhea" id="RHEA-COMP:9613"/>
        <dbReference type="Rhea" id="RHEA-COMP:9622"/>
        <dbReference type="Rhea" id="RHEA-COMP:12672"/>
        <dbReference type="Rhea" id="RHEA-COMP:12673"/>
        <dbReference type="ChEBI" id="CHEBI:15378"/>
        <dbReference type="ChEBI" id="CHEBI:64719"/>
        <dbReference type="ChEBI" id="CHEBI:78442"/>
        <dbReference type="ChEBI" id="CHEBI:78494"/>
        <dbReference type="ChEBI" id="CHEBI:133044"/>
        <dbReference type="EC" id="2.3.2.6"/>
    </reaction>
</comment>
<evidence type="ECO:0000256" key="10">
    <source>
        <dbReference type="ARBA" id="ARBA00066767"/>
    </source>
</evidence>
<evidence type="ECO:0000256" key="4">
    <source>
        <dbReference type="ARBA" id="ARBA00023315"/>
    </source>
</evidence>
<sequence length="238" mass="26905">MLPWLPPRPVHFPDPDRALDDPNGLLAAGGDLTPDWLLAAYRRGIFPWYSEDQPILWWSPDPRLVLFPEEIRVRRSLAKRLRNAGFTVTFDRNFDAVIKACASLRADVEGTWITATMEAAYRRLHRMGYAHSVDVWLEGRLVGGLYGVALGRVFFGESMFSLERDASKVALVHLARHLEARGGGLIDCQMPTPHLVSLGARDVARAEFLDYLEQYTNQPVADWNTSTPTIEHPRRPTS</sequence>
<dbReference type="SUPFAM" id="SSF55729">
    <property type="entry name" value="Acyl-CoA N-acyltransferases (Nat)"/>
    <property type="match status" value="1"/>
</dbReference>
<evidence type="ECO:0000256" key="3">
    <source>
        <dbReference type="ARBA" id="ARBA00022679"/>
    </source>
</evidence>
<evidence type="ECO:0000256" key="6">
    <source>
        <dbReference type="ARBA" id="ARBA00050652"/>
    </source>
</evidence>
<dbReference type="HAMAP" id="MF_00688">
    <property type="entry name" value="Leu_Phe_trans"/>
    <property type="match status" value="1"/>
</dbReference>
<dbReference type="Gene3D" id="3.30.70.3550">
    <property type="entry name" value="Leucyl/phenylalanyl-tRNA-protein transferase, N-terminal domain"/>
    <property type="match status" value="1"/>
</dbReference>
<evidence type="ECO:0000256" key="13">
    <source>
        <dbReference type="ARBA" id="ARBA00077165"/>
    </source>
</evidence>
<reference evidence="16 17" key="1">
    <citation type="submission" date="2016-11" db="EMBL/GenBank/DDBJ databases">
        <authorList>
            <person name="Jaros S."/>
            <person name="Januszkiewicz K."/>
            <person name="Wedrychowicz H."/>
        </authorList>
    </citation>
    <scope>NUCLEOTIDE SEQUENCE [LARGE SCALE GENOMIC DNA]</scope>
    <source>
        <strain evidence="16 17">DSM 19980</strain>
    </source>
</reference>
<dbReference type="PANTHER" id="PTHR30098:SF2">
    <property type="entry name" value="LEUCYL_PHENYLALANYL-TRNA--PROTEIN TRANSFERASE"/>
    <property type="match status" value="1"/>
</dbReference>
<dbReference type="FunFam" id="3.40.630.70:FF:000001">
    <property type="entry name" value="Leucyl/phenylalanyl-tRNA--protein transferase"/>
    <property type="match status" value="1"/>
</dbReference>
<evidence type="ECO:0000256" key="11">
    <source>
        <dbReference type="ARBA" id="ARBA00074372"/>
    </source>
</evidence>
<dbReference type="FunFam" id="3.30.70.3550:FF:000001">
    <property type="entry name" value="Leucyl/phenylalanyl-tRNA--protein transferase"/>
    <property type="match status" value="1"/>
</dbReference>
<evidence type="ECO:0000256" key="1">
    <source>
        <dbReference type="ARBA" id="ARBA00004496"/>
    </source>
</evidence>
<comment type="subcellular location">
    <subcellularLocation>
        <location evidence="1 15">Cytoplasm</location>
    </subcellularLocation>
</comment>
<evidence type="ECO:0000313" key="17">
    <source>
        <dbReference type="Proteomes" id="UP000184346"/>
    </source>
</evidence>
<dbReference type="NCBIfam" id="TIGR00667">
    <property type="entry name" value="aat"/>
    <property type="match status" value="1"/>
</dbReference>
<dbReference type="PANTHER" id="PTHR30098">
    <property type="entry name" value="LEUCYL/PHENYLALANYL-TRNA--PROTEIN TRANSFERASE"/>
    <property type="match status" value="1"/>
</dbReference>